<evidence type="ECO:0000256" key="5">
    <source>
        <dbReference type="ARBA" id="ARBA00023125"/>
    </source>
</evidence>
<evidence type="ECO:0000256" key="10">
    <source>
        <dbReference type="ARBA" id="ARBA00032877"/>
    </source>
</evidence>
<dbReference type="GO" id="GO:0006281">
    <property type="term" value="P:DNA repair"/>
    <property type="evidence" value="ECO:0007669"/>
    <property type="project" value="TreeGrafter"/>
</dbReference>
<dbReference type="GO" id="GO:0006265">
    <property type="term" value="P:DNA topological change"/>
    <property type="evidence" value="ECO:0007669"/>
    <property type="project" value="InterPro"/>
</dbReference>
<dbReference type="SMART" id="SM00437">
    <property type="entry name" value="TOP1Ac"/>
    <property type="match status" value="1"/>
</dbReference>
<feature type="domain" description="Topo IA-type catalytic" evidence="12">
    <location>
        <begin position="154"/>
        <end position="587"/>
    </location>
</feature>
<evidence type="ECO:0000259" key="11">
    <source>
        <dbReference type="PROSITE" id="PS50880"/>
    </source>
</evidence>
<comment type="similarity">
    <text evidence="2">Belongs to the type IA topoisomerase family.</text>
</comment>
<evidence type="ECO:0000256" key="7">
    <source>
        <dbReference type="ARBA" id="ARBA00030003"/>
    </source>
</evidence>
<keyword evidence="5" id="KW-0238">DNA-binding</keyword>
<dbReference type="HOGENOM" id="CLU_002929_5_2_12"/>
<dbReference type="PANTHER" id="PTHR11390">
    <property type="entry name" value="PROKARYOTIC DNA TOPOISOMERASE"/>
    <property type="match status" value="1"/>
</dbReference>
<evidence type="ECO:0000256" key="6">
    <source>
        <dbReference type="ARBA" id="ARBA00023235"/>
    </source>
</evidence>
<dbReference type="PRINTS" id="PR00417">
    <property type="entry name" value="PRTPISMRASEI"/>
</dbReference>
<gene>
    <name evidence="13" type="ORF">HMPREF9725_00134</name>
</gene>
<evidence type="ECO:0000313" key="13">
    <source>
        <dbReference type="EMBL" id="EMB34595.1"/>
    </source>
</evidence>
<dbReference type="Gene3D" id="1.10.460.10">
    <property type="entry name" value="Topoisomerase I, domain 2"/>
    <property type="match status" value="1"/>
</dbReference>
<dbReference type="InterPro" id="IPR013826">
    <property type="entry name" value="Topo_IA_cen_sub3"/>
</dbReference>
<evidence type="ECO:0000256" key="1">
    <source>
        <dbReference type="ARBA" id="ARBA00000213"/>
    </source>
</evidence>
<dbReference type="PANTHER" id="PTHR11390:SF21">
    <property type="entry name" value="DNA TOPOISOMERASE 3-ALPHA"/>
    <property type="match status" value="1"/>
</dbReference>
<dbReference type="GO" id="GO:0043597">
    <property type="term" value="C:cytoplasmic replication fork"/>
    <property type="evidence" value="ECO:0007669"/>
    <property type="project" value="TreeGrafter"/>
</dbReference>
<keyword evidence="6 13" id="KW-0413">Isomerase</keyword>
<dbReference type="GO" id="GO:0003677">
    <property type="term" value="F:DNA binding"/>
    <property type="evidence" value="ECO:0007669"/>
    <property type="project" value="UniProtKB-KW"/>
</dbReference>
<dbReference type="Proteomes" id="UP000011708">
    <property type="component" value="Chromosome"/>
</dbReference>
<dbReference type="InterPro" id="IPR034144">
    <property type="entry name" value="TOPRIM_TopoIII"/>
</dbReference>
<dbReference type="Pfam" id="PF01131">
    <property type="entry name" value="Topoisom_bac"/>
    <property type="match status" value="1"/>
</dbReference>
<sequence>MTSLILCEKPSVAKSFALALSVPWNNGFYANHEYIITNCVGHLFELFMPEDYSENLKKWTLEALPIIPDSFKYKKNNSTKDQANLVLKLLQENKTAKIIIATDAGREGELIARITLLQAGFTSIDNIYRFWESAALTPEVIALGLKNAKPLKDYNVLGNQGYARQQADWLIGINFSRLISVLSNTLLPVGRVQTAVLNEIYKRELEIKNFIPKEFFEYVAELASSEANLKAKKYVIENEKLSTHFFQNDIDLSGCIGKKAQIKNIESNQKKENPEKLFNLTALQKEAFKSFGISPDKTLSIAQKLYEEYKCLSYPRTPSRVLSESNVDFAKEIYEKLKPVRPDYTKNIDLSLFEKSNTHVFDDSKLEDHHALVPLTDIPHSASEIEKGAFELVVKQFFAAFSKPYIYESKTVYFNIEGHDFIARGKKIIQKGWKELASSEANLEEDENSFENVNFENLICKDVQKVKKLTKPKAPYKFDSLLAFMENPKNESENKKLVGLGTEATRGEIIKSLIDRGYIKEVKKNLTVQEKGVFLITQINKNADLLPLIDISQTTQWEEKMMDNPGVFLKSIKDFVFNVCKNKKNIDSFEKEMIGKCPSCGKDILEGKKNYYCSGYKEGCKFVLWKDIAGAKLSIKDVKALFAGKNTDVKTCKNKDGKSFKCRFTLDTENKIKFIFDKKGKIQ</sequence>
<dbReference type="SMART" id="SM00436">
    <property type="entry name" value="TOP1Bc"/>
    <property type="match status" value="1"/>
</dbReference>
<dbReference type="InterPro" id="IPR003602">
    <property type="entry name" value="Topo_IA_DNA-bd_dom"/>
</dbReference>
<dbReference type="PROSITE" id="PS52039">
    <property type="entry name" value="TOPO_IA_2"/>
    <property type="match status" value="1"/>
</dbReference>
<dbReference type="SUPFAM" id="SSF56712">
    <property type="entry name" value="Prokaryotic type I DNA topoisomerase"/>
    <property type="match status" value="1"/>
</dbReference>
<dbReference type="InterPro" id="IPR013825">
    <property type="entry name" value="Topo_IA_cen_sub2"/>
</dbReference>
<reference evidence="13" key="1">
    <citation type="submission" date="2012-01" db="EMBL/GenBank/DDBJ databases">
        <title>The Genome Sequence of Treponema denticola H1-T.</title>
        <authorList>
            <consortium name="The Broad Institute Genome Sequencing Platform"/>
            <person name="Earl A."/>
            <person name="Ward D."/>
            <person name="Feldgarden M."/>
            <person name="Gevers D."/>
            <person name="Blanton J.M."/>
            <person name="Fenno C.J."/>
            <person name="Baranova O.V."/>
            <person name="Mathney J."/>
            <person name="Dewhirst F.E."/>
            <person name="Izard J."/>
            <person name="Young S.K."/>
            <person name="Zeng Q."/>
            <person name="Gargeya S."/>
            <person name="Fitzgerald M."/>
            <person name="Haas B."/>
            <person name="Abouelleil A."/>
            <person name="Alvarado L."/>
            <person name="Arachchi H.M."/>
            <person name="Berlin A."/>
            <person name="Chapman S.B."/>
            <person name="Gearin G."/>
            <person name="Goldberg J."/>
            <person name="Griggs A."/>
            <person name="Gujja S."/>
            <person name="Hansen M."/>
            <person name="Heiman D."/>
            <person name="Howarth C."/>
            <person name="Larimer J."/>
            <person name="Lui A."/>
            <person name="MacDonald P.J.P."/>
            <person name="McCowen C."/>
            <person name="Montmayeur A."/>
            <person name="Murphy C."/>
            <person name="Neiman D."/>
            <person name="Pearson M."/>
            <person name="Priest M."/>
            <person name="Roberts A."/>
            <person name="Saif S."/>
            <person name="Shea T."/>
            <person name="Sisk P."/>
            <person name="Stolte C."/>
            <person name="Sykes S."/>
            <person name="Wortman J."/>
            <person name="Nusbaum C."/>
            <person name="Birren B."/>
        </authorList>
    </citation>
    <scope>NUCLEOTIDE SEQUENCE [LARGE SCALE GENOMIC DNA]</scope>
    <source>
        <strain evidence="13">H1-T</strain>
    </source>
</reference>
<feature type="domain" description="Toprim" evidence="11">
    <location>
        <begin position="2"/>
        <end position="136"/>
    </location>
</feature>
<evidence type="ECO:0000259" key="12">
    <source>
        <dbReference type="PROSITE" id="PS52039"/>
    </source>
</evidence>
<dbReference type="InterPro" id="IPR006171">
    <property type="entry name" value="TOPRIM_dom"/>
</dbReference>
<dbReference type="SMART" id="SM00493">
    <property type="entry name" value="TOPRIM"/>
    <property type="match status" value="1"/>
</dbReference>
<accession>M2BZD0</accession>
<dbReference type="PATRIC" id="fig|999431.4.peg.136"/>
<dbReference type="EMBL" id="AGDW01000001">
    <property type="protein sequence ID" value="EMB34595.1"/>
    <property type="molecule type" value="Genomic_DNA"/>
</dbReference>
<dbReference type="InterPro" id="IPR013824">
    <property type="entry name" value="Topo_IA_cen_sub1"/>
</dbReference>
<dbReference type="InterPro" id="IPR003601">
    <property type="entry name" value="Topo_IA_2"/>
</dbReference>
<dbReference type="InterPro" id="IPR013497">
    <property type="entry name" value="Topo_IA_cen"/>
</dbReference>
<comment type="catalytic activity">
    <reaction evidence="1">
        <text>ATP-independent breakage of single-stranded DNA, followed by passage and rejoining.</text>
        <dbReference type="EC" id="5.6.2.1"/>
    </reaction>
</comment>
<organism evidence="13">
    <name type="scientific">Treponema denticola H1-T</name>
    <dbReference type="NCBI Taxonomy" id="999431"/>
    <lineage>
        <taxon>Bacteria</taxon>
        <taxon>Pseudomonadati</taxon>
        <taxon>Spirochaetota</taxon>
        <taxon>Spirochaetia</taxon>
        <taxon>Spirochaetales</taxon>
        <taxon>Treponemataceae</taxon>
        <taxon>Treponema</taxon>
    </lineage>
</organism>
<dbReference type="GO" id="GO:0003917">
    <property type="term" value="F:DNA topoisomerase type I (single strand cut, ATP-independent) activity"/>
    <property type="evidence" value="ECO:0007669"/>
    <property type="project" value="UniProtKB-EC"/>
</dbReference>
<dbReference type="Pfam" id="PF01751">
    <property type="entry name" value="Toprim"/>
    <property type="match status" value="1"/>
</dbReference>
<dbReference type="PROSITE" id="PS50880">
    <property type="entry name" value="TOPRIM"/>
    <property type="match status" value="1"/>
</dbReference>
<dbReference type="InterPro" id="IPR023405">
    <property type="entry name" value="Topo_IA_core_domain"/>
</dbReference>
<evidence type="ECO:0000256" key="9">
    <source>
        <dbReference type="ARBA" id="ARBA00032235"/>
    </source>
</evidence>
<dbReference type="InterPro" id="IPR000380">
    <property type="entry name" value="Topo_IA"/>
</dbReference>
<evidence type="ECO:0000256" key="2">
    <source>
        <dbReference type="ARBA" id="ARBA00009446"/>
    </source>
</evidence>
<protein>
    <recommendedName>
        <fullName evidence="3">DNA topoisomerase</fullName>
        <ecNumber evidence="3">5.6.2.1</ecNumber>
    </recommendedName>
    <alternativeName>
        <fullName evidence="10">Omega-protein</fullName>
    </alternativeName>
    <alternativeName>
        <fullName evidence="9">Relaxing enzyme</fullName>
    </alternativeName>
    <alternativeName>
        <fullName evidence="7">Swivelase</fullName>
    </alternativeName>
    <alternativeName>
        <fullName evidence="8">Untwisting enzyme</fullName>
    </alternativeName>
</protein>
<dbReference type="RefSeq" id="WP_002686858.1">
    <property type="nucleotide sequence ID" value="NZ_CM001794.1"/>
</dbReference>
<proteinExistence type="inferred from homology"/>
<evidence type="ECO:0000256" key="8">
    <source>
        <dbReference type="ARBA" id="ARBA00031985"/>
    </source>
</evidence>
<dbReference type="Gene3D" id="2.70.20.10">
    <property type="entry name" value="Topoisomerase I, domain 3"/>
    <property type="match status" value="1"/>
</dbReference>
<keyword evidence="4" id="KW-0799">Topoisomerase</keyword>
<dbReference type="InterPro" id="IPR025589">
    <property type="entry name" value="Toprim_C_rpt"/>
</dbReference>
<comment type="caution">
    <text evidence="13">The sequence shown here is derived from an EMBL/GenBank/DDBJ whole genome shotgun (WGS) entry which is preliminary data.</text>
</comment>
<dbReference type="Pfam" id="PF13342">
    <property type="entry name" value="Toprim_Crpt"/>
    <property type="match status" value="1"/>
</dbReference>
<name>M2BZD0_TREDN</name>
<dbReference type="EC" id="5.6.2.1" evidence="3"/>
<evidence type="ECO:0000256" key="4">
    <source>
        <dbReference type="ARBA" id="ARBA00023029"/>
    </source>
</evidence>
<dbReference type="Gene3D" id="1.10.290.10">
    <property type="entry name" value="Topoisomerase I, domain 4"/>
    <property type="match status" value="1"/>
</dbReference>
<dbReference type="AlphaFoldDB" id="M2BZD0"/>
<evidence type="ECO:0000256" key="3">
    <source>
        <dbReference type="ARBA" id="ARBA00012891"/>
    </source>
</evidence>
<dbReference type="Gene3D" id="3.40.50.140">
    <property type="match status" value="1"/>
</dbReference>
<dbReference type="GO" id="GO:0006310">
    <property type="term" value="P:DNA recombination"/>
    <property type="evidence" value="ECO:0007669"/>
    <property type="project" value="TreeGrafter"/>
</dbReference>
<dbReference type="CDD" id="cd03362">
    <property type="entry name" value="TOPRIM_TopoIA_TopoIII"/>
    <property type="match status" value="1"/>
</dbReference>